<dbReference type="InterPro" id="IPR001227">
    <property type="entry name" value="Ac_transferase_dom_sf"/>
</dbReference>
<gene>
    <name evidence="4" type="ORF">ACFO4E_30120</name>
</gene>
<comment type="caution">
    <text evidence="4">The sequence shown here is derived from an EMBL/GenBank/DDBJ whole genome shotgun (WGS) entry which is preliminary data.</text>
</comment>
<feature type="domain" description="Polyketide synthase C-terminal extension" evidence="3">
    <location>
        <begin position="5"/>
        <end position="85"/>
    </location>
</feature>
<keyword evidence="1" id="KW-0808">Transferase</keyword>
<dbReference type="PANTHER" id="PTHR43775">
    <property type="entry name" value="FATTY ACID SYNTHASE"/>
    <property type="match status" value="1"/>
</dbReference>
<dbReference type="Gene3D" id="3.40.366.10">
    <property type="entry name" value="Malonyl-Coenzyme A Acyl Carrier Protein, domain 2"/>
    <property type="match status" value="1"/>
</dbReference>
<dbReference type="InterPro" id="IPR016039">
    <property type="entry name" value="Thiolase-like"/>
</dbReference>
<evidence type="ECO:0000313" key="5">
    <source>
        <dbReference type="Proteomes" id="UP001595923"/>
    </source>
</evidence>
<protein>
    <submittedName>
        <fullName evidence="4">Ketoacyl-synthetase C-terminal extension domain-containing protein</fullName>
    </submittedName>
</protein>
<dbReference type="RefSeq" id="WP_378580752.1">
    <property type="nucleotide sequence ID" value="NZ_JBHSFQ010000103.1"/>
</dbReference>
<organism evidence="4 5">
    <name type="scientific">Nocardiopsis mangrovi</name>
    <dbReference type="NCBI Taxonomy" id="1179818"/>
    <lineage>
        <taxon>Bacteria</taxon>
        <taxon>Bacillati</taxon>
        <taxon>Actinomycetota</taxon>
        <taxon>Actinomycetes</taxon>
        <taxon>Streptosporangiales</taxon>
        <taxon>Nocardiopsidaceae</taxon>
        <taxon>Nocardiopsis</taxon>
    </lineage>
</organism>
<dbReference type="SUPFAM" id="SSF52151">
    <property type="entry name" value="FabD/lysophospholipase-like"/>
    <property type="match status" value="1"/>
</dbReference>
<sequence length="201" mass="20273">MELLGEAREWPETGRPRRVGVSSFGVSGTNAHLILEHDPTGPVGHAPDTESRSGALPVVPLVVSAHGESGLREQARRLAAHLADPGRPTGRPGSPAPTGDLADTALSLATTRAVLRDRAVVLAGDREAAVAGLRTLADGNEAADVLAGPRQAGGVGVLFSGQGSQWVGMGRGLYGAFPVFAEAFDEVCGALDGALGGCAGG</sequence>
<evidence type="ECO:0000256" key="1">
    <source>
        <dbReference type="ARBA" id="ARBA00022679"/>
    </source>
</evidence>
<feature type="region of interest" description="Disordered" evidence="2">
    <location>
        <begin position="1"/>
        <end position="22"/>
    </location>
</feature>
<proteinExistence type="predicted"/>
<reference evidence="5" key="1">
    <citation type="journal article" date="2019" name="Int. J. Syst. Evol. Microbiol.">
        <title>The Global Catalogue of Microorganisms (GCM) 10K type strain sequencing project: providing services to taxonomists for standard genome sequencing and annotation.</title>
        <authorList>
            <consortium name="The Broad Institute Genomics Platform"/>
            <consortium name="The Broad Institute Genome Sequencing Center for Infectious Disease"/>
            <person name="Wu L."/>
            <person name="Ma J."/>
        </authorList>
    </citation>
    <scope>NUCLEOTIDE SEQUENCE [LARGE SCALE GENOMIC DNA]</scope>
    <source>
        <strain evidence="5">XZYJ18</strain>
    </source>
</reference>
<dbReference type="InterPro" id="IPR032821">
    <property type="entry name" value="PKS_assoc"/>
</dbReference>
<feature type="non-terminal residue" evidence="4">
    <location>
        <position position="201"/>
    </location>
</feature>
<evidence type="ECO:0000259" key="3">
    <source>
        <dbReference type="Pfam" id="PF16197"/>
    </source>
</evidence>
<dbReference type="PANTHER" id="PTHR43775:SF51">
    <property type="entry name" value="INACTIVE PHENOLPHTHIOCEROL SYNTHESIS POLYKETIDE SYNTHASE TYPE I PKS1-RELATED"/>
    <property type="match status" value="1"/>
</dbReference>
<accession>A0ABV9E4K5</accession>
<dbReference type="Gene3D" id="3.40.47.10">
    <property type="match status" value="1"/>
</dbReference>
<dbReference type="InterPro" id="IPR016035">
    <property type="entry name" value="Acyl_Trfase/lysoPLipase"/>
</dbReference>
<keyword evidence="5" id="KW-1185">Reference proteome</keyword>
<evidence type="ECO:0000256" key="2">
    <source>
        <dbReference type="SAM" id="MobiDB-lite"/>
    </source>
</evidence>
<feature type="compositionally biased region" description="Basic and acidic residues" evidence="2">
    <location>
        <begin position="1"/>
        <end position="15"/>
    </location>
</feature>
<evidence type="ECO:0000313" key="4">
    <source>
        <dbReference type="EMBL" id="MFC4566131.1"/>
    </source>
</evidence>
<dbReference type="SUPFAM" id="SSF53901">
    <property type="entry name" value="Thiolase-like"/>
    <property type="match status" value="1"/>
</dbReference>
<dbReference type="Proteomes" id="UP001595923">
    <property type="component" value="Unassembled WGS sequence"/>
</dbReference>
<dbReference type="Pfam" id="PF16197">
    <property type="entry name" value="KAsynt_C_assoc"/>
    <property type="match status" value="1"/>
</dbReference>
<name>A0ABV9E4K5_9ACTN</name>
<dbReference type="EMBL" id="JBHSFQ010000103">
    <property type="protein sequence ID" value="MFC4566131.1"/>
    <property type="molecule type" value="Genomic_DNA"/>
</dbReference>
<dbReference type="InterPro" id="IPR050091">
    <property type="entry name" value="PKS_NRPS_Biosynth_Enz"/>
</dbReference>